<sequence>MKLMISIIVPVYNVEPYLDQCVRSIIEQTYTDLEIILVDDGSPDNCPAMCDAWAEKDRRIKVVHKQNGGLSDARNAGMDIASGEYIGFVDSDDWLEPDILESALKQLVQANADIIAFGAIWEYSEKHEIPHPLEDNIYCGSEQILRAYFSECMTLTIVVNKLYRKNILDEVRFLKGKLHEDEFFTYRVLAKANTVVVCKKIGYHYRQRENSIMGTQYHLRHLDVLEAMDEKLTFLEQEFPSLLPQQRRAQMMTCLSHYRSILMNKHVDPDSVGRNKIRRYIKRIGLHWSDVKGCRIKEAARHLGFYLAPGFIASLYNYFRDKQV</sequence>
<name>A6NTT2_9FIRM</name>
<dbReference type="SUPFAM" id="SSF53448">
    <property type="entry name" value="Nucleotide-diphospho-sugar transferases"/>
    <property type="match status" value="1"/>
</dbReference>
<reference evidence="4 5" key="1">
    <citation type="submission" date="2007-04" db="EMBL/GenBank/DDBJ databases">
        <authorList>
            <person name="Fulton L."/>
            <person name="Clifton S."/>
            <person name="Fulton B."/>
            <person name="Xu J."/>
            <person name="Minx P."/>
            <person name="Pepin K.H."/>
            <person name="Johnson M."/>
            <person name="Thiruvilangam P."/>
            <person name="Bhonagiri V."/>
            <person name="Nash W.E."/>
            <person name="Mardis E.R."/>
            <person name="Wilson R.K."/>
        </authorList>
    </citation>
    <scope>NUCLEOTIDE SEQUENCE [LARGE SCALE GENOMIC DNA]</scope>
    <source>
        <strain evidence="4 5">ATCC 29799</strain>
    </source>
</reference>
<dbReference type="STRING" id="411467.BACCAP_01611"/>
<dbReference type="PANTHER" id="PTHR22916">
    <property type="entry name" value="GLYCOSYLTRANSFERASE"/>
    <property type="match status" value="1"/>
</dbReference>
<dbReference type="PANTHER" id="PTHR22916:SF51">
    <property type="entry name" value="GLYCOSYLTRANSFERASE EPSH-RELATED"/>
    <property type="match status" value="1"/>
</dbReference>
<keyword evidence="1 4" id="KW-0328">Glycosyltransferase</keyword>
<dbReference type="GO" id="GO:0016757">
    <property type="term" value="F:glycosyltransferase activity"/>
    <property type="evidence" value="ECO:0007669"/>
    <property type="project" value="UniProtKB-KW"/>
</dbReference>
<dbReference type="Gene3D" id="3.90.550.10">
    <property type="entry name" value="Spore Coat Polysaccharide Biosynthesis Protein SpsA, Chain A"/>
    <property type="match status" value="1"/>
</dbReference>
<dbReference type="CAZy" id="GT2">
    <property type="family name" value="Glycosyltransferase Family 2"/>
</dbReference>
<comment type="caution">
    <text evidence="4">The sequence shown here is derived from an EMBL/GenBank/DDBJ whole genome shotgun (WGS) entry which is preliminary data.</text>
</comment>
<dbReference type="Pfam" id="PF00535">
    <property type="entry name" value="Glycos_transf_2"/>
    <property type="match status" value="1"/>
</dbReference>
<evidence type="ECO:0000256" key="1">
    <source>
        <dbReference type="ARBA" id="ARBA00022676"/>
    </source>
</evidence>
<organism evidence="4 5">
    <name type="scientific">Pseudoflavonifractor capillosus ATCC 29799</name>
    <dbReference type="NCBI Taxonomy" id="411467"/>
    <lineage>
        <taxon>Bacteria</taxon>
        <taxon>Bacillati</taxon>
        <taxon>Bacillota</taxon>
        <taxon>Clostridia</taxon>
        <taxon>Eubacteriales</taxon>
        <taxon>Oscillospiraceae</taxon>
        <taxon>Pseudoflavonifractor</taxon>
    </lineage>
</organism>
<dbReference type="AlphaFoldDB" id="A6NTT2"/>
<evidence type="ECO:0000313" key="5">
    <source>
        <dbReference type="Proteomes" id="UP000003639"/>
    </source>
</evidence>
<dbReference type="EC" id="2.4.-.-" evidence="4"/>
<evidence type="ECO:0000313" key="4">
    <source>
        <dbReference type="EMBL" id="EDN00845.1"/>
    </source>
</evidence>
<accession>A6NTT2</accession>
<gene>
    <name evidence="4" type="ORF">BACCAP_01611</name>
</gene>
<evidence type="ECO:0000256" key="2">
    <source>
        <dbReference type="ARBA" id="ARBA00022679"/>
    </source>
</evidence>
<evidence type="ECO:0000259" key="3">
    <source>
        <dbReference type="Pfam" id="PF00535"/>
    </source>
</evidence>
<keyword evidence="2 4" id="KW-0808">Transferase</keyword>
<dbReference type="CDD" id="cd00761">
    <property type="entry name" value="Glyco_tranf_GTA_type"/>
    <property type="match status" value="1"/>
</dbReference>
<proteinExistence type="predicted"/>
<keyword evidence="5" id="KW-1185">Reference proteome</keyword>
<feature type="domain" description="Glycosyltransferase 2-like" evidence="3">
    <location>
        <begin position="6"/>
        <end position="170"/>
    </location>
</feature>
<dbReference type="Proteomes" id="UP000003639">
    <property type="component" value="Unassembled WGS sequence"/>
</dbReference>
<dbReference type="eggNOG" id="COG1216">
    <property type="taxonomic scope" value="Bacteria"/>
</dbReference>
<dbReference type="InterPro" id="IPR029044">
    <property type="entry name" value="Nucleotide-diphossugar_trans"/>
</dbReference>
<reference evidence="4 5" key="2">
    <citation type="submission" date="2007-06" db="EMBL/GenBank/DDBJ databases">
        <title>Draft genome sequence of Pseudoflavonifractor capillosus ATCC 29799.</title>
        <authorList>
            <person name="Sudarsanam P."/>
            <person name="Ley R."/>
            <person name="Guruge J."/>
            <person name="Turnbaugh P.J."/>
            <person name="Mahowald M."/>
            <person name="Liep D."/>
            <person name="Gordon J."/>
        </authorList>
    </citation>
    <scope>NUCLEOTIDE SEQUENCE [LARGE SCALE GENOMIC DNA]</scope>
    <source>
        <strain evidence="4 5">ATCC 29799</strain>
    </source>
</reference>
<protein>
    <submittedName>
        <fullName evidence="4">Glycosyltransferase, group 2 family protein</fullName>
        <ecNumber evidence="4">2.4.-.-</ecNumber>
    </submittedName>
</protein>
<dbReference type="InterPro" id="IPR001173">
    <property type="entry name" value="Glyco_trans_2-like"/>
</dbReference>
<dbReference type="EMBL" id="AAXG02000010">
    <property type="protein sequence ID" value="EDN00845.1"/>
    <property type="molecule type" value="Genomic_DNA"/>
</dbReference>